<dbReference type="Pfam" id="PF12698">
    <property type="entry name" value="ABC2_membrane_3"/>
    <property type="match status" value="2"/>
</dbReference>
<evidence type="ECO:0000313" key="7">
    <source>
        <dbReference type="EMBL" id="CUO13508.1"/>
    </source>
</evidence>
<keyword evidence="2 5" id="KW-0812">Transmembrane</keyword>
<reference evidence="7 8" key="1">
    <citation type="submission" date="2015-09" db="EMBL/GenBank/DDBJ databases">
        <authorList>
            <consortium name="Pathogen Informatics"/>
        </authorList>
    </citation>
    <scope>NUCLEOTIDE SEQUENCE [LARGE SCALE GENOMIC DNA]</scope>
    <source>
        <strain evidence="7 8">2789STDY5834855</strain>
    </source>
</reference>
<evidence type="ECO:0000256" key="3">
    <source>
        <dbReference type="ARBA" id="ARBA00022989"/>
    </source>
</evidence>
<dbReference type="InterPro" id="IPR051328">
    <property type="entry name" value="T7SS_ABC-Transporter"/>
</dbReference>
<keyword evidence="3 5" id="KW-1133">Transmembrane helix</keyword>
<feature type="transmembrane region" description="Helical" evidence="5">
    <location>
        <begin position="554"/>
        <end position="575"/>
    </location>
</feature>
<feature type="transmembrane region" description="Helical" evidence="5">
    <location>
        <begin position="20"/>
        <end position="38"/>
    </location>
</feature>
<dbReference type="GO" id="GO:0140359">
    <property type="term" value="F:ABC-type transporter activity"/>
    <property type="evidence" value="ECO:0007669"/>
    <property type="project" value="InterPro"/>
</dbReference>
<evidence type="ECO:0000256" key="5">
    <source>
        <dbReference type="SAM" id="Phobius"/>
    </source>
</evidence>
<evidence type="ECO:0000256" key="1">
    <source>
        <dbReference type="ARBA" id="ARBA00004141"/>
    </source>
</evidence>
<gene>
    <name evidence="7" type="ORF">ERS852470_01528</name>
</gene>
<evidence type="ECO:0000256" key="2">
    <source>
        <dbReference type="ARBA" id="ARBA00022692"/>
    </source>
</evidence>
<protein>
    <submittedName>
        <fullName evidence="7">Phage infection protein</fullName>
    </submittedName>
</protein>
<dbReference type="SUPFAM" id="SSF58104">
    <property type="entry name" value="Methyl-accepting chemotaxis protein (MCP) signaling domain"/>
    <property type="match status" value="1"/>
</dbReference>
<dbReference type="InterPro" id="IPR013525">
    <property type="entry name" value="ABC2_TM"/>
</dbReference>
<dbReference type="PANTHER" id="PTHR43077">
    <property type="entry name" value="TRANSPORT PERMEASE YVFS-RELATED"/>
    <property type="match status" value="1"/>
</dbReference>
<dbReference type="NCBIfam" id="TIGR03061">
    <property type="entry name" value="pip_yhgE_Nterm"/>
    <property type="match status" value="1"/>
</dbReference>
<organism evidence="7 8">
    <name type="scientific">Clostridium disporicum</name>
    <dbReference type="NCBI Taxonomy" id="84024"/>
    <lineage>
        <taxon>Bacteria</taxon>
        <taxon>Bacillati</taxon>
        <taxon>Bacillota</taxon>
        <taxon>Clostridia</taxon>
        <taxon>Eubacteriales</taxon>
        <taxon>Clostridiaceae</taxon>
        <taxon>Clostridium</taxon>
    </lineage>
</organism>
<evidence type="ECO:0000256" key="4">
    <source>
        <dbReference type="ARBA" id="ARBA00023136"/>
    </source>
</evidence>
<dbReference type="GeneID" id="83012611"/>
<dbReference type="EMBL" id="CYZV01000014">
    <property type="protein sequence ID" value="CUO13508.1"/>
    <property type="molecule type" value="Genomic_DNA"/>
</dbReference>
<name>A0A173ZK47_9CLOT</name>
<evidence type="ECO:0000313" key="8">
    <source>
        <dbReference type="Proteomes" id="UP000095558"/>
    </source>
</evidence>
<evidence type="ECO:0000259" key="6">
    <source>
        <dbReference type="Pfam" id="PF12698"/>
    </source>
</evidence>
<feature type="domain" description="ABC-2 type transporter transmembrane" evidence="6">
    <location>
        <begin position="378"/>
        <end position="692"/>
    </location>
</feature>
<dbReference type="Proteomes" id="UP000095558">
    <property type="component" value="Unassembled WGS sequence"/>
</dbReference>
<dbReference type="PANTHER" id="PTHR43077:SF10">
    <property type="entry name" value="TRANSPORT PERMEASE PROTEIN"/>
    <property type="match status" value="1"/>
</dbReference>
<feature type="domain" description="ABC-2 type transporter transmembrane" evidence="6">
    <location>
        <begin position="23"/>
        <end position="210"/>
    </location>
</feature>
<feature type="transmembrane region" description="Helical" evidence="5">
    <location>
        <begin position="587"/>
        <end position="606"/>
    </location>
</feature>
<dbReference type="NCBIfam" id="TIGR03062">
    <property type="entry name" value="pip_yhgE_Cterm"/>
    <property type="match status" value="1"/>
</dbReference>
<sequence length="715" mass="77934">MKDAFKIYKNDMKNIFKNYGALIVVIALCILPSLYAWFNIKASWDPYAESATSGIKIGVVNKDLGATLNGKEVNLGNDVVDELKNNKQMGWQFVSEEEATKNVEEGKYYAMITIPEDFSKSLTSIITQDIEKGNIIYTVNEKINAIAPKLTDKGASAIQEKVSKAVVETASDAIFGVGKDLGTELENQLPRLNNIYNQLLEVQSQFSNINDVVNLAGDGADKLKTLISDIQNDIPLITETLENSQKLGTNLEEFLSTSKSNLNNIAPVIKNDIKILNEIANEISTNTSALVDAINSGSAYAPEIVDSILEKLNSINKSAESLIGILETMNKFNPGKFDDIINTLTNVQGAINKSITALNTVKDSIANGGTPDLSLLNNVISFTNDVSNITNDLYNNFDSNITNKINTIFDDAYTVADNVVSVLKEAQDKLPQVTDIMNTVYEGADKGIEGIDFVKSKLPEAENLLNDLISKIGSVNDSTDIKELINYLKSDVDTRSDFLSNPVNIIENKLFPMGNYGTGMTPFYTVLSLWVGLLLLASMLTVEAEGEYSAASQYFGKMLLFMTIAIIQAIIVSLGDLYVLKIYCVNPALFVLSSVFTSIIFTFILYSLCSVLGNVGKVLGIVLLVLQIGGSGGTFPIQLTPKFFQAINPFLPFTYAISLARESIGGVVQSVLVKDIVVLLIFGAIFILISLFLKKPINKLLHGFAESIEKSGIGE</sequence>
<comment type="subcellular location">
    <subcellularLocation>
        <location evidence="1">Membrane</location>
        <topology evidence="1">Multi-pass membrane protein</topology>
    </subcellularLocation>
</comment>
<dbReference type="OrthoDB" id="9811483at2"/>
<dbReference type="InterPro" id="IPR017501">
    <property type="entry name" value="Phage_infect_YhgE_C"/>
</dbReference>
<dbReference type="InterPro" id="IPR017500">
    <property type="entry name" value="Phage_infect_YhgE_N"/>
</dbReference>
<dbReference type="AlphaFoldDB" id="A0A173ZK47"/>
<dbReference type="Gene3D" id="3.40.1710.10">
    <property type="entry name" value="abc type-2 transporter like domain"/>
    <property type="match status" value="1"/>
</dbReference>
<dbReference type="RefSeq" id="WP_042400247.1">
    <property type="nucleotide sequence ID" value="NZ_CYYT01000004.1"/>
</dbReference>
<accession>A0A173ZK47</accession>
<proteinExistence type="predicted"/>
<keyword evidence="4 5" id="KW-0472">Membrane</keyword>
<feature type="transmembrane region" description="Helical" evidence="5">
    <location>
        <begin position="618"/>
        <end position="639"/>
    </location>
</feature>
<feature type="transmembrane region" description="Helical" evidence="5">
    <location>
        <begin position="676"/>
        <end position="693"/>
    </location>
</feature>
<feature type="transmembrane region" description="Helical" evidence="5">
    <location>
        <begin position="523"/>
        <end position="542"/>
    </location>
</feature>
<dbReference type="GO" id="GO:0016020">
    <property type="term" value="C:membrane"/>
    <property type="evidence" value="ECO:0007669"/>
    <property type="project" value="UniProtKB-SubCell"/>
</dbReference>